<gene>
    <name evidence="2" type="ORF">TRICI_000782</name>
</gene>
<dbReference type="Gene3D" id="3.30.710.10">
    <property type="entry name" value="Potassium Channel Kv1.1, Chain A"/>
    <property type="match status" value="2"/>
</dbReference>
<dbReference type="SUPFAM" id="SSF54695">
    <property type="entry name" value="POZ domain"/>
    <property type="match status" value="2"/>
</dbReference>
<dbReference type="OrthoDB" id="2414723at2759"/>
<protein>
    <recommendedName>
        <fullName evidence="1">Potassium channel tetramerisation-type BTB domain-containing protein</fullName>
    </recommendedName>
</protein>
<proteinExistence type="predicted"/>
<feature type="domain" description="Potassium channel tetramerisation-type BTB" evidence="1">
    <location>
        <begin position="37"/>
        <end position="122"/>
    </location>
</feature>
<dbReference type="EMBL" id="SWFS01000066">
    <property type="protein sequence ID" value="KAA8917110.1"/>
    <property type="molecule type" value="Genomic_DNA"/>
</dbReference>
<reference evidence="2" key="1">
    <citation type="journal article" date="2019" name="G3 (Bethesda)">
        <title>Genome Assemblies of Two Rare Opportunistic Yeast Pathogens: Diutina rugosa (syn. Candida rugosa) and Trichomonascus ciferrii (syn. Candida ciferrii).</title>
        <authorList>
            <person name="Mixao V."/>
            <person name="Saus E."/>
            <person name="Hansen A.P."/>
            <person name="Lass-Florl C."/>
            <person name="Gabaldon T."/>
        </authorList>
    </citation>
    <scope>NUCLEOTIDE SEQUENCE</scope>
    <source>
        <strain evidence="2">CBS 4856</strain>
    </source>
</reference>
<comment type="caution">
    <text evidence="2">The sequence shown here is derived from an EMBL/GenBank/DDBJ whole genome shotgun (WGS) entry which is preliminary data.</text>
</comment>
<evidence type="ECO:0000313" key="2">
    <source>
        <dbReference type="EMBL" id="KAA8917110.1"/>
    </source>
</evidence>
<accession>A0A642VAG7</accession>
<keyword evidence="3" id="KW-1185">Reference proteome</keyword>
<dbReference type="AlphaFoldDB" id="A0A642VAG7"/>
<dbReference type="PANTHER" id="PTHR31758:SF2">
    <property type="entry name" value="BTB_POZ DOMAIN-CONTAINING PROTEIN YLR108C"/>
    <property type="match status" value="1"/>
</dbReference>
<dbReference type="InterPro" id="IPR003131">
    <property type="entry name" value="T1-type_BTB"/>
</dbReference>
<dbReference type="Pfam" id="PF02214">
    <property type="entry name" value="BTB_2"/>
    <property type="match status" value="1"/>
</dbReference>
<evidence type="ECO:0000313" key="3">
    <source>
        <dbReference type="Proteomes" id="UP000761534"/>
    </source>
</evidence>
<name>A0A642VAG7_9ASCO</name>
<dbReference type="VEuPathDB" id="FungiDB:TRICI_000782"/>
<evidence type="ECO:0000259" key="1">
    <source>
        <dbReference type="Pfam" id="PF02214"/>
    </source>
</evidence>
<dbReference type="Proteomes" id="UP000761534">
    <property type="component" value="Unassembled WGS sequence"/>
</dbReference>
<organism evidence="2 3">
    <name type="scientific">Trichomonascus ciferrii</name>
    <dbReference type="NCBI Taxonomy" id="44093"/>
    <lineage>
        <taxon>Eukaryota</taxon>
        <taxon>Fungi</taxon>
        <taxon>Dikarya</taxon>
        <taxon>Ascomycota</taxon>
        <taxon>Saccharomycotina</taxon>
        <taxon>Dipodascomycetes</taxon>
        <taxon>Dipodascales</taxon>
        <taxon>Trichomonascaceae</taxon>
        <taxon>Trichomonascus</taxon>
        <taxon>Trichomonascus ciferrii complex</taxon>
    </lineage>
</organism>
<sequence length="416" mass="48336">MGESSNVMSLGGSIQQPKGGFNPEIPKILPHEKVFSIQVGNTMYRLSGASLSSDAPSYFTNFFMPYKDVDEQERPTLYLDRSSVVFDKIFHHLQGYYVIPEDETTFIWLYLDARYYNLPRLMKQLSESEVFIRIGERQFRVPRDIFSHPGDHPNFFTHGFQAFFGHGSENEFTRNLLRPPPIAPPTVTNRSGDLFEQLLNLLRGQHVEVSSEEHRRALLRECKYYRFKGLEQRLIPYQVVWTALEGSDHEAMHEEAIINLIDIRVKEITKGEVQNHVYYKRPYIDEPLRRLVIQIKDTTVRLIREPVIQKIFTVPPDTLVAKLENVMKRVSEVFNLPYSLQTKLDNAHLIVDSHDIDPLNFDDFLNAHGKRTRSPELYLSSSQWRIVIIEGTVQLELLKGVGYSSAKSRNKCREFM</sequence>
<dbReference type="GO" id="GO:0051260">
    <property type="term" value="P:protein homooligomerization"/>
    <property type="evidence" value="ECO:0007669"/>
    <property type="project" value="InterPro"/>
</dbReference>
<dbReference type="InterPro" id="IPR011333">
    <property type="entry name" value="SKP1/BTB/POZ_sf"/>
</dbReference>
<dbReference type="PANTHER" id="PTHR31758">
    <property type="entry name" value="BTB/POZ DOMAIN-CONTAINING PROTEIN YLR108C"/>
    <property type="match status" value="1"/>
</dbReference>